<evidence type="ECO:0000313" key="2">
    <source>
        <dbReference type="Proteomes" id="UP000295293"/>
    </source>
</evidence>
<sequence length="155" mass="17218">MSFRIRGLSPAPFLPLYGLSENALAAQGARRYIVDKSPGFPDRIELRDGEPGEAVLLLNFRHQPAATPYQASHAIFVREGALQAAEFENAVPEVLRRRVISLRAFGADHYMVDADLASGDEIADLIQRYLSDPAVSYLQAHYARRGCYAARVERT</sequence>
<name>A0A4R6Z0U8_9GAMM</name>
<dbReference type="Pfam" id="PF06718">
    <property type="entry name" value="DUF1203"/>
    <property type="match status" value="1"/>
</dbReference>
<dbReference type="PIRSF" id="PIRSF034110">
    <property type="entry name" value="DUF1203"/>
    <property type="match status" value="1"/>
</dbReference>
<reference evidence="1 2" key="1">
    <citation type="submission" date="2019-03" db="EMBL/GenBank/DDBJ databases">
        <title>Genomic Encyclopedia of Type Strains, Phase IV (KMG-IV): sequencing the most valuable type-strain genomes for metagenomic binning, comparative biology and taxonomic classification.</title>
        <authorList>
            <person name="Goeker M."/>
        </authorList>
    </citation>
    <scope>NUCLEOTIDE SEQUENCE [LARGE SCALE GENOMIC DNA]</scope>
    <source>
        <strain evidence="1 2">DSM 21667</strain>
    </source>
</reference>
<accession>A0A4R6Z0U8</accession>
<comment type="caution">
    <text evidence="1">The sequence shown here is derived from an EMBL/GenBank/DDBJ whole genome shotgun (WGS) entry which is preliminary data.</text>
</comment>
<evidence type="ECO:0000313" key="1">
    <source>
        <dbReference type="EMBL" id="TDR45054.1"/>
    </source>
</evidence>
<dbReference type="AlphaFoldDB" id="A0A4R6Z0U8"/>
<dbReference type="RefSeq" id="WP_133818556.1">
    <property type="nucleotide sequence ID" value="NZ_SNZH01000005.1"/>
</dbReference>
<dbReference type="InterPro" id="IPR009593">
    <property type="entry name" value="DUF1203"/>
</dbReference>
<dbReference type="OrthoDB" id="5953307at2"/>
<keyword evidence="2" id="KW-1185">Reference proteome</keyword>
<dbReference type="Proteomes" id="UP000295293">
    <property type="component" value="Unassembled WGS sequence"/>
</dbReference>
<protein>
    <submittedName>
        <fullName evidence="1">Uncharacterized protein DUF1203</fullName>
    </submittedName>
</protein>
<gene>
    <name evidence="1" type="ORF">DFR29_105237</name>
</gene>
<proteinExistence type="predicted"/>
<dbReference type="EMBL" id="SNZH01000005">
    <property type="protein sequence ID" value="TDR45054.1"/>
    <property type="molecule type" value="Genomic_DNA"/>
</dbReference>
<organism evidence="1 2">
    <name type="scientific">Tahibacter aquaticus</name>
    <dbReference type="NCBI Taxonomy" id="520092"/>
    <lineage>
        <taxon>Bacteria</taxon>
        <taxon>Pseudomonadati</taxon>
        <taxon>Pseudomonadota</taxon>
        <taxon>Gammaproteobacteria</taxon>
        <taxon>Lysobacterales</taxon>
        <taxon>Rhodanobacteraceae</taxon>
        <taxon>Tahibacter</taxon>
    </lineage>
</organism>